<gene>
    <name evidence="2" type="ORF">PHYBLDRAFT_179038</name>
</gene>
<protein>
    <submittedName>
        <fullName evidence="2">Uncharacterized protein</fullName>
    </submittedName>
</protein>
<dbReference type="InterPro" id="IPR050754">
    <property type="entry name" value="FKBP4/5/8-like"/>
</dbReference>
<dbReference type="Gene3D" id="1.25.40.10">
    <property type="entry name" value="Tetratricopeptide repeat domain"/>
    <property type="match status" value="1"/>
</dbReference>
<feature type="repeat" description="TPR" evidence="1">
    <location>
        <begin position="68"/>
        <end position="101"/>
    </location>
</feature>
<organism evidence="2 3">
    <name type="scientific">Phycomyces blakesleeanus (strain ATCC 8743b / DSM 1359 / FGSC 10004 / NBRC 33097 / NRRL 1555)</name>
    <dbReference type="NCBI Taxonomy" id="763407"/>
    <lineage>
        <taxon>Eukaryota</taxon>
        <taxon>Fungi</taxon>
        <taxon>Fungi incertae sedis</taxon>
        <taxon>Mucoromycota</taxon>
        <taxon>Mucoromycotina</taxon>
        <taxon>Mucoromycetes</taxon>
        <taxon>Mucorales</taxon>
        <taxon>Phycomycetaceae</taxon>
        <taxon>Phycomyces</taxon>
    </lineage>
</organism>
<dbReference type="Proteomes" id="UP000077315">
    <property type="component" value="Unassembled WGS sequence"/>
</dbReference>
<dbReference type="GeneID" id="28998995"/>
<name>A0A162V0T0_PHYB8</name>
<dbReference type="InParanoid" id="A0A162V0T0"/>
<keyword evidence="1" id="KW-0802">TPR repeat</keyword>
<dbReference type="VEuPathDB" id="FungiDB:PHYBLDRAFT_179038"/>
<dbReference type="InterPro" id="IPR011990">
    <property type="entry name" value="TPR-like_helical_dom_sf"/>
</dbReference>
<dbReference type="PANTHER" id="PTHR46512">
    <property type="entry name" value="PEPTIDYLPROLYL ISOMERASE"/>
    <property type="match status" value="1"/>
</dbReference>
<feature type="repeat" description="TPR" evidence="1">
    <location>
        <begin position="102"/>
        <end position="135"/>
    </location>
</feature>
<dbReference type="OrthoDB" id="433738at2759"/>
<evidence type="ECO:0000313" key="3">
    <source>
        <dbReference type="Proteomes" id="UP000077315"/>
    </source>
</evidence>
<dbReference type="InterPro" id="IPR019734">
    <property type="entry name" value="TPR_rpt"/>
</dbReference>
<dbReference type="SMART" id="SM00028">
    <property type="entry name" value="TPR"/>
    <property type="match status" value="3"/>
</dbReference>
<evidence type="ECO:0000256" key="1">
    <source>
        <dbReference type="PROSITE-ProRule" id="PRU00339"/>
    </source>
</evidence>
<dbReference type="AlphaFoldDB" id="A0A162V0T0"/>
<keyword evidence="3" id="KW-1185">Reference proteome</keyword>
<dbReference type="SUPFAM" id="SSF48452">
    <property type="entry name" value="TPR-like"/>
    <property type="match status" value="1"/>
</dbReference>
<dbReference type="PROSITE" id="PS50005">
    <property type="entry name" value="TPR"/>
    <property type="match status" value="2"/>
</dbReference>
<evidence type="ECO:0000313" key="2">
    <source>
        <dbReference type="EMBL" id="OAD79242.1"/>
    </source>
</evidence>
<dbReference type="RefSeq" id="XP_018297282.1">
    <property type="nucleotide sequence ID" value="XM_018438089.1"/>
</dbReference>
<proteinExistence type="predicted"/>
<accession>A0A162V0T0</accession>
<dbReference type="Pfam" id="PF14559">
    <property type="entry name" value="TPR_19"/>
    <property type="match status" value="1"/>
</dbReference>
<sequence length="165" mass="19117">MTSTGASVASQTNFDKGVEFRLKGNASFKEGDYTEALRQYYFAILHLRTVGGNKEKKIFEEKANEQLVMIYNNMSNVYSKQNKWERVIEYATMVTALDPKNKKATFRLGQAYLRQGKADKAKPLLEDVLKMDPNDALVKSEIARLEEDEQHMENREKNIYRKMFS</sequence>
<reference evidence="3" key="1">
    <citation type="submission" date="2015-06" db="EMBL/GenBank/DDBJ databases">
        <title>Expansion of signal transduction pathways in fungi by whole-genome duplication.</title>
        <authorList>
            <consortium name="DOE Joint Genome Institute"/>
            <person name="Corrochano L.M."/>
            <person name="Kuo A."/>
            <person name="Marcet-Houben M."/>
            <person name="Polaino S."/>
            <person name="Salamov A."/>
            <person name="Villalobos J.M."/>
            <person name="Alvarez M.I."/>
            <person name="Avalos J."/>
            <person name="Benito E.P."/>
            <person name="Benoit I."/>
            <person name="Burger G."/>
            <person name="Camino L.P."/>
            <person name="Canovas D."/>
            <person name="Cerda-Olmedo E."/>
            <person name="Cheng J.-F."/>
            <person name="Dominguez A."/>
            <person name="Elias M."/>
            <person name="Eslava A.P."/>
            <person name="Glaser F."/>
            <person name="Grimwood J."/>
            <person name="Gutierrez G."/>
            <person name="Heitman J."/>
            <person name="Henrissat B."/>
            <person name="Iturriaga E.A."/>
            <person name="Lang B.F."/>
            <person name="Lavin J.L."/>
            <person name="Lee S."/>
            <person name="Li W."/>
            <person name="Lindquist E."/>
            <person name="Lopez-Garcia S."/>
            <person name="Luque E.M."/>
            <person name="Marcos A.T."/>
            <person name="Martin J."/>
            <person name="McCluskey K."/>
            <person name="Medina H.R."/>
            <person name="Miralles-Duran A."/>
            <person name="Miyazaki A."/>
            <person name="Munoz-Torres E."/>
            <person name="Oguiza J.A."/>
            <person name="Ohm R."/>
            <person name="Olmedo M."/>
            <person name="Orejas M."/>
            <person name="Ortiz-Castellanos L."/>
            <person name="Pisabarro A.G."/>
            <person name="Rodriguez-Romero J."/>
            <person name="Ruiz-Herrera J."/>
            <person name="Ruiz-Vazquez R."/>
            <person name="Sanz C."/>
            <person name="Schackwitz W."/>
            <person name="Schmutz J."/>
            <person name="Shahriari M."/>
            <person name="Shelest E."/>
            <person name="Silva-Franco F."/>
            <person name="Soanes D."/>
            <person name="Syed K."/>
            <person name="Tagua V.G."/>
            <person name="Talbot N.J."/>
            <person name="Thon M."/>
            <person name="De vries R.P."/>
            <person name="Wiebenga A."/>
            <person name="Yadav J.S."/>
            <person name="Braun E.L."/>
            <person name="Baker S."/>
            <person name="Garre V."/>
            <person name="Horwitz B."/>
            <person name="Torres-Martinez S."/>
            <person name="Idnurm A."/>
            <person name="Herrera-Estrella A."/>
            <person name="Gabaldon T."/>
            <person name="Grigoriev I.V."/>
        </authorList>
    </citation>
    <scope>NUCLEOTIDE SEQUENCE [LARGE SCALE GENOMIC DNA]</scope>
    <source>
        <strain evidence="3">NRRL 1555(-)</strain>
    </source>
</reference>
<dbReference type="STRING" id="763407.A0A162V0T0"/>
<dbReference type="EMBL" id="KV440972">
    <property type="protein sequence ID" value="OAD79242.1"/>
    <property type="molecule type" value="Genomic_DNA"/>
</dbReference>